<sequence length="104" mass="11907">MLVTLQALAPYRQKDTICTYSIEYYSPVYLYVLQQAVEKPLSQSLLARQLLFYGRLVGLNEHSMLRNSVLQPNSPTPKQFLNKRTQGNQVGLGFHGVALFMRML</sequence>
<dbReference type="EMBL" id="CAJNNV010028561">
    <property type="protein sequence ID" value="CAE8625055.1"/>
    <property type="molecule type" value="Genomic_DNA"/>
</dbReference>
<dbReference type="Proteomes" id="UP000654075">
    <property type="component" value="Unassembled WGS sequence"/>
</dbReference>
<keyword evidence="2" id="KW-1185">Reference proteome</keyword>
<protein>
    <submittedName>
        <fullName evidence="1">Uncharacterized protein</fullName>
    </submittedName>
</protein>
<evidence type="ECO:0000313" key="1">
    <source>
        <dbReference type="EMBL" id="CAE8625055.1"/>
    </source>
</evidence>
<reference evidence="1" key="1">
    <citation type="submission" date="2021-02" db="EMBL/GenBank/DDBJ databases">
        <authorList>
            <person name="Dougan E. K."/>
            <person name="Rhodes N."/>
            <person name="Thang M."/>
            <person name="Chan C."/>
        </authorList>
    </citation>
    <scope>NUCLEOTIDE SEQUENCE</scope>
</reference>
<dbReference type="AlphaFoldDB" id="A0A813GQE0"/>
<proteinExistence type="predicted"/>
<dbReference type="OrthoDB" id="425014at2759"/>
<evidence type="ECO:0000313" key="2">
    <source>
        <dbReference type="Proteomes" id="UP000654075"/>
    </source>
</evidence>
<accession>A0A813GQE0</accession>
<name>A0A813GQE0_POLGL</name>
<organism evidence="1 2">
    <name type="scientific">Polarella glacialis</name>
    <name type="common">Dinoflagellate</name>
    <dbReference type="NCBI Taxonomy" id="89957"/>
    <lineage>
        <taxon>Eukaryota</taxon>
        <taxon>Sar</taxon>
        <taxon>Alveolata</taxon>
        <taxon>Dinophyceae</taxon>
        <taxon>Suessiales</taxon>
        <taxon>Suessiaceae</taxon>
        <taxon>Polarella</taxon>
    </lineage>
</organism>
<gene>
    <name evidence="1" type="ORF">PGLA1383_LOCUS42098</name>
</gene>
<comment type="caution">
    <text evidence="1">The sequence shown here is derived from an EMBL/GenBank/DDBJ whole genome shotgun (WGS) entry which is preliminary data.</text>
</comment>